<dbReference type="InterPro" id="IPR001253">
    <property type="entry name" value="TIF_eIF-1A"/>
</dbReference>
<dbReference type="Gene3D" id="2.40.50.140">
    <property type="entry name" value="Nucleic acid-binding proteins"/>
    <property type="match status" value="1"/>
</dbReference>
<dbReference type="InterPro" id="IPR006196">
    <property type="entry name" value="RNA-binding_domain_S1_IF1"/>
</dbReference>
<dbReference type="EMBL" id="OU503042">
    <property type="protein sequence ID" value="CAI9764168.1"/>
    <property type="molecule type" value="Genomic_DNA"/>
</dbReference>
<evidence type="ECO:0000256" key="5">
    <source>
        <dbReference type="PROSITE-ProRule" id="PRU00181"/>
    </source>
</evidence>
<dbReference type="AlphaFoldDB" id="A0AAD1Z758"/>
<dbReference type="InterPro" id="IPR018104">
    <property type="entry name" value="TIF_eIF-1A_CS"/>
</dbReference>
<comment type="similarity">
    <text evidence="1 6">Belongs to the eIF-1A family.</text>
</comment>
<evidence type="ECO:0000259" key="9">
    <source>
        <dbReference type="PROSITE" id="PS50832"/>
    </source>
</evidence>
<dbReference type="SUPFAM" id="SSF50249">
    <property type="entry name" value="Nucleic acid-binding proteins"/>
    <property type="match status" value="1"/>
</dbReference>
<dbReference type="InterPro" id="IPR012340">
    <property type="entry name" value="NA-bd_OB-fold"/>
</dbReference>
<keyword evidence="3 5" id="KW-0648">Protein biosynthesis</keyword>
<sequence>MPKNKGKGGKNRKRGKNKADDEKRELVFKEEGQEYAQVLRMLGNGRLEAMCIDGVKRLCHIRGNMHKKVWISAGDIILVGLRDYQDDKADVILRYFAYEARLLKAYGELPENTMINVGIPGGLGEEDDVAGYDYIEFENPETSYVRDRIYDTFDYV</sequence>
<feature type="region of interest" description="Disordered" evidence="8">
    <location>
        <begin position="1"/>
        <end position="24"/>
    </location>
</feature>
<protein>
    <recommendedName>
        <fullName evidence="4">Eukaryotic translation initiation factor 4C</fullName>
    </recommendedName>
</protein>
<dbReference type="NCBIfam" id="TIGR00523">
    <property type="entry name" value="eIF-1A"/>
    <property type="match status" value="1"/>
</dbReference>
<comment type="function">
    <text evidence="7">Seems to be required for maximal rate of protein biosynthesis. Enhances ribosome dissociation into subunits and stabilizes the binding of the initiator Met-tRNA(I) to 40 S ribosomal subunits.</text>
</comment>
<proteinExistence type="inferred from homology"/>
<dbReference type="PANTHER" id="PTHR21668">
    <property type="entry name" value="EIF-1A"/>
    <property type="match status" value="1"/>
</dbReference>
<dbReference type="SMART" id="SM00652">
    <property type="entry name" value="eIF1a"/>
    <property type="match status" value="1"/>
</dbReference>
<evidence type="ECO:0000256" key="1">
    <source>
        <dbReference type="ARBA" id="ARBA00007392"/>
    </source>
</evidence>
<evidence type="ECO:0000256" key="2">
    <source>
        <dbReference type="ARBA" id="ARBA00022540"/>
    </source>
</evidence>
<dbReference type="HAMAP" id="MF_00216">
    <property type="entry name" value="aIF_1A"/>
    <property type="match status" value="1"/>
</dbReference>
<dbReference type="PROSITE" id="PS01262">
    <property type="entry name" value="IF1A"/>
    <property type="match status" value="1"/>
</dbReference>
<reference evidence="10" key="1">
    <citation type="submission" date="2023-05" db="EMBL/GenBank/DDBJ databases">
        <authorList>
            <person name="Huff M."/>
        </authorList>
    </citation>
    <scope>NUCLEOTIDE SEQUENCE</scope>
</reference>
<evidence type="ECO:0000256" key="8">
    <source>
        <dbReference type="SAM" id="MobiDB-lite"/>
    </source>
</evidence>
<dbReference type="Pfam" id="PF01176">
    <property type="entry name" value="eIF-1a"/>
    <property type="match status" value="1"/>
</dbReference>
<organism evidence="10 11">
    <name type="scientific">Fraxinus pennsylvanica</name>
    <dbReference type="NCBI Taxonomy" id="56036"/>
    <lineage>
        <taxon>Eukaryota</taxon>
        <taxon>Viridiplantae</taxon>
        <taxon>Streptophyta</taxon>
        <taxon>Embryophyta</taxon>
        <taxon>Tracheophyta</taxon>
        <taxon>Spermatophyta</taxon>
        <taxon>Magnoliopsida</taxon>
        <taxon>eudicotyledons</taxon>
        <taxon>Gunneridae</taxon>
        <taxon>Pentapetalae</taxon>
        <taxon>asterids</taxon>
        <taxon>lamiids</taxon>
        <taxon>Lamiales</taxon>
        <taxon>Oleaceae</taxon>
        <taxon>Oleeae</taxon>
        <taxon>Fraxinus</taxon>
    </lineage>
</organism>
<keyword evidence="11" id="KW-1185">Reference proteome</keyword>
<evidence type="ECO:0000256" key="4">
    <source>
        <dbReference type="ARBA" id="ARBA00032507"/>
    </source>
</evidence>
<dbReference type="Proteomes" id="UP000834106">
    <property type="component" value="Chromosome 7"/>
</dbReference>
<accession>A0AAD1Z758</accession>
<evidence type="ECO:0000256" key="6">
    <source>
        <dbReference type="RuleBase" id="RU004364"/>
    </source>
</evidence>
<dbReference type="GO" id="GO:0003723">
    <property type="term" value="F:RNA binding"/>
    <property type="evidence" value="ECO:0007669"/>
    <property type="project" value="InterPro"/>
</dbReference>
<evidence type="ECO:0000313" key="11">
    <source>
        <dbReference type="Proteomes" id="UP000834106"/>
    </source>
</evidence>
<gene>
    <name evidence="10" type="ORF">FPE_LOCUS11598</name>
</gene>
<evidence type="ECO:0000256" key="3">
    <source>
        <dbReference type="ARBA" id="ARBA00022917"/>
    </source>
</evidence>
<feature type="domain" description="S1-like" evidence="9">
    <location>
        <begin position="22"/>
        <end position="96"/>
    </location>
</feature>
<evidence type="ECO:0000313" key="10">
    <source>
        <dbReference type="EMBL" id="CAI9764168.1"/>
    </source>
</evidence>
<name>A0AAD1Z758_9LAMI</name>
<dbReference type="PROSITE" id="PS50832">
    <property type="entry name" value="S1_IF1_TYPE"/>
    <property type="match status" value="1"/>
</dbReference>
<feature type="compositionally biased region" description="Basic residues" evidence="8">
    <location>
        <begin position="1"/>
        <end position="16"/>
    </location>
</feature>
<dbReference type="GO" id="GO:0003743">
    <property type="term" value="F:translation initiation factor activity"/>
    <property type="evidence" value="ECO:0007669"/>
    <property type="project" value="UniProtKB-UniRule"/>
</dbReference>
<evidence type="ECO:0000256" key="7">
    <source>
        <dbReference type="RuleBase" id="RU004365"/>
    </source>
</evidence>
<keyword evidence="2 5" id="KW-0396">Initiation factor</keyword>
<dbReference type="CDD" id="cd05793">
    <property type="entry name" value="S1_IF1A"/>
    <property type="match status" value="1"/>
</dbReference>